<keyword evidence="1" id="KW-1133">Transmembrane helix</keyword>
<proteinExistence type="predicted"/>
<dbReference type="InterPro" id="IPR005530">
    <property type="entry name" value="SPW"/>
</dbReference>
<feature type="domain" description="SPW repeat-containing integral membrane" evidence="2">
    <location>
        <begin position="34"/>
        <end position="130"/>
    </location>
</feature>
<evidence type="ECO:0000256" key="1">
    <source>
        <dbReference type="SAM" id="Phobius"/>
    </source>
</evidence>
<feature type="transmembrane region" description="Helical" evidence="1">
    <location>
        <begin position="88"/>
        <end position="108"/>
    </location>
</feature>
<organism evidence="3 4">
    <name type="scientific">Streptomyces caeni</name>
    <dbReference type="NCBI Taxonomy" id="2307231"/>
    <lineage>
        <taxon>Bacteria</taxon>
        <taxon>Bacillati</taxon>
        <taxon>Actinomycetota</taxon>
        <taxon>Actinomycetes</taxon>
        <taxon>Kitasatosporales</taxon>
        <taxon>Streptomycetaceae</taxon>
        <taxon>Streptomyces</taxon>
    </lineage>
</organism>
<evidence type="ECO:0000313" key="4">
    <source>
        <dbReference type="Proteomes" id="UP001597261"/>
    </source>
</evidence>
<dbReference type="Proteomes" id="UP001597261">
    <property type="component" value="Unassembled WGS sequence"/>
</dbReference>
<reference evidence="4" key="1">
    <citation type="journal article" date="2019" name="Int. J. Syst. Evol. Microbiol.">
        <title>The Global Catalogue of Microorganisms (GCM) 10K type strain sequencing project: providing services to taxonomists for standard genome sequencing and annotation.</title>
        <authorList>
            <consortium name="The Broad Institute Genomics Platform"/>
            <consortium name="The Broad Institute Genome Sequencing Center for Infectious Disease"/>
            <person name="Wu L."/>
            <person name="Ma J."/>
        </authorList>
    </citation>
    <scope>NUCLEOTIDE SEQUENCE [LARGE SCALE GENOMIC DNA]</scope>
    <source>
        <strain evidence="4">CGMCC 1.12470</strain>
    </source>
</reference>
<keyword evidence="4" id="KW-1185">Reference proteome</keyword>
<gene>
    <name evidence="3" type="ORF">ACFSL4_19765</name>
</gene>
<sequence>MVTQPSRIEHHPDIVALRARYEQASARPAAQATEGLSLLAGLYLAISPWVIGFNASSTLTVSNLVTGIALAVLAVGFGSVYERTYGMGWVAAAIGVWTIISPWVVAGAPTTTKVILSNIITGAVAVLLGLATTAMGRVRRV</sequence>
<feature type="transmembrane region" description="Helical" evidence="1">
    <location>
        <begin position="114"/>
        <end position="135"/>
    </location>
</feature>
<keyword evidence="1" id="KW-0472">Membrane</keyword>
<dbReference type="RefSeq" id="WP_381084420.1">
    <property type="nucleotide sequence ID" value="NZ_JBHUDX010000053.1"/>
</dbReference>
<evidence type="ECO:0000313" key="3">
    <source>
        <dbReference type="EMBL" id="MFD1660381.1"/>
    </source>
</evidence>
<feature type="transmembrane region" description="Helical" evidence="1">
    <location>
        <begin position="36"/>
        <end position="55"/>
    </location>
</feature>
<keyword evidence="1" id="KW-0812">Transmembrane</keyword>
<name>A0ABW4IUH4_9ACTN</name>
<accession>A0ABW4IUH4</accession>
<dbReference type="Pfam" id="PF03779">
    <property type="entry name" value="SPW"/>
    <property type="match status" value="1"/>
</dbReference>
<comment type="caution">
    <text evidence="3">The sequence shown here is derived from an EMBL/GenBank/DDBJ whole genome shotgun (WGS) entry which is preliminary data.</text>
</comment>
<evidence type="ECO:0000259" key="2">
    <source>
        <dbReference type="Pfam" id="PF03779"/>
    </source>
</evidence>
<protein>
    <submittedName>
        <fullName evidence="3">SPW repeat protein</fullName>
    </submittedName>
</protein>
<dbReference type="EMBL" id="JBHUDX010000053">
    <property type="protein sequence ID" value="MFD1660381.1"/>
    <property type="molecule type" value="Genomic_DNA"/>
</dbReference>
<feature type="transmembrane region" description="Helical" evidence="1">
    <location>
        <begin position="61"/>
        <end position="81"/>
    </location>
</feature>